<evidence type="ECO:0000256" key="1">
    <source>
        <dbReference type="SAM" id="MobiDB-lite"/>
    </source>
</evidence>
<protein>
    <submittedName>
        <fullName evidence="2">Uncharacterized protein</fullName>
    </submittedName>
</protein>
<dbReference type="AlphaFoldDB" id="A0A9K3EGB3"/>
<reference evidence="2" key="2">
    <citation type="submission" date="2020-06" db="EMBL/GenBank/DDBJ databases">
        <title>Helianthus annuus Genome sequencing and assembly Release 2.</title>
        <authorList>
            <person name="Gouzy J."/>
            <person name="Langlade N."/>
            <person name="Munos S."/>
        </authorList>
    </citation>
    <scope>NUCLEOTIDE SEQUENCE</scope>
    <source>
        <tissue evidence="2">Leaves</tissue>
    </source>
</reference>
<evidence type="ECO:0000313" key="2">
    <source>
        <dbReference type="EMBL" id="KAF5771799.1"/>
    </source>
</evidence>
<organism evidence="2 3">
    <name type="scientific">Helianthus annuus</name>
    <name type="common">Common sunflower</name>
    <dbReference type="NCBI Taxonomy" id="4232"/>
    <lineage>
        <taxon>Eukaryota</taxon>
        <taxon>Viridiplantae</taxon>
        <taxon>Streptophyta</taxon>
        <taxon>Embryophyta</taxon>
        <taxon>Tracheophyta</taxon>
        <taxon>Spermatophyta</taxon>
        <taxon>Magnoliopsida</taxon>
        <taxon>eudicotyledons</taxon>
        <taxon>Gunneridae</taxon>
        <taxon>Pentapetalae</taxon>
        <taxon>asterids</taxon>
        <taxon>campanulids</taxon>
        <taxon>Asterales</taxon>
        <taxon>Asteraceae</taxon>
        <taxon>Asteroideae</taxon>
        <taxon>Heliantheae alliance</taxon>
        <taxon>Heliantheae</taxon>
        <taxon>Helianthus</taxon>
    </lineage>
</organism>
<dbReference type="Gramene" id="mRNA:HanXRQr2_Chr13g0569161">
    <property type="protein sequence ID" value="mRNA:HanXRQr2_Chr13g0569161"/>
    <property type="gene ID" value="HanXRQr2_Chr13g0569161"/>
</dbReference>
<name>A0A9K3EGB3_HELAN</name>
<proteinExistence type="predicted"/>
<accession>A0A9K3EGB3</accession>
<dbReference type="Proteomes" id="UP000215914">
    <property type="component" value="Unassembled WGS sequence"/>
</dbReference>
<feature type="region of interest" description="Disordered" evidence="1">
    <location>
        <begin position="31"/>
        <end position="51"/>
    </location>
</feature>
<reference evidence="2" key="1">
    <citation type="journal article" date="2017" name="Nature">
        <title>The sunflower genome provides insights into oil metabolism, flowering and Asterid evolution.</title>
        <authorList>
            <person name="Badouin H."/>
            <person name="Gouzy J."/>
            <person name="Grassa C.J."/>
            <person name="Murat F."/>
            <person name="Staton S.E."/>
            <person name="Cottret L."/>
            <person name="Lelandais-Briere C."/>
            <person name="Owens G.L."/>
            <person name="Carrere S."/>
            <person name="Mayjonade B."/>
            <person name="Legrand L."/>
            <person name="Gill N."/>
            <person name="Kane N.C."/>
            <person name="Bowers J.E."/>
            <person name="Hubner S."/>
            <person name="Bellec A."/>
            <person name="Berard A."/>
            <person name="Berges H."/>
            <person name="Blanchet N."/>
            <person name="Boniface M.C."/>
            <person name="Brunel D."/>
            <person name="Catrice O."/>
            <person name="Chaidir N."/>
            <person name="Claudel C."/>
            <person name="Donnadieu C."/>
            <person name="Faraut T."/>
            <person name="Fievet G."/>
            <person name="Helmstetter N."/>
            <person name="King M."/>
            <person name="Knapp S.J."/>
            <person name="Lai Z."/>
            <person name="Le Paslier M.C."/>
            <person name="Lippi Y."/>
            <person name="Lorenzon L."/>
            <person name="Mandel J.R."/>
            <person name="Marage G."/>
            <person name="Marchand G."/>
            <person name="Marquand E."/>
            <person name="Bret-Mestries E."/>
            <person name="Morien E."/>
            <person name="Nambeesan S."/>
            <person name="Nguyen T."/>
            <person name="Pegot-Espagnet P."/>
            <person name="Pouilly N."/>
            <person name="Raftis F."/>
            <person name="Sallet E."/>
            <person name="Schiex T."/>
            <person name="Thomas J."/>
            <person name="Vandecasteele C."/>
            <person name="Vares D."/>
            <person name="Vear F."/>
            <person name="Vautrin S."/>
            <person name="Crespi M."/>
            <person name="Mangin B."/>
            <person name="Burke J.M."/>
            <person name="Salse J."/>
            <person name="Munos S."/>
            <person name="Vincourt P."/>
            <person name="Rieseberg L.H."/>
            <person name="Langlade N.B."/>
        </authorList>
    </citation>
    <scope>NUCLEOTIDE SEQUENCE</scope>
    <source>
        <tissue evidence="2">Leaves</tissue>
    </source>
</reference>
<gene>
    <name evidence="2" type="ORF">HanXRQr2_Chr13g0569161</name>
</gene>
<keyword evidence="3" id="KW-1185">Reference proteome</keyword>
<comment type="caution">
    <text evidence="2">The sequence shown here is derived from an EMBL/GenBank/DDBJ whole genome shotgun (WGS) entry which is preliminary data.</text>
</comment>
<evidence type="ECO:0000313" key="3">
    <source>
        <dbReference type="Proteomes" id="UP000215914"/>
    </source>
</evidence>
<sequence length="117" mass="12774">MSGGGLFLQTQNHPLKVYFVLLRWTPPPPPPEPGLVDHCKPPSEPALPEKSGGPGGLGFVIIKDGPILQAVPCGSRLVMPHGADRFIGKDDDGVARTVDGRFLNQQPEFYNNDYWKL</sequence>
<dbReference type="EMBL" id="MNCJ02000328">
    <property type="protein sequence ID" value="KAF5771799.1"/>
    <property type="molecule type" value="Genomic_DNA"/>
</dbReference>